<evidence type="ECO:0000313" key="1">
    <source>
        <dbReference type="EMBL" id="GES80839.1"/>
    </source>
</evidence>
<dbReference type="Proteomes" id="UP000615446">
    <property type="component" value="Unassembled WGS sequence"/>
</dbReference>
<protein>
    <submittedName>
        <fullName evidence="1">Uncharacterized protein</fullName>
    </submittedName>
</protein>
<proteinExistence type="predicted"/>
<evidence type="ECO:0000313" key="2">
    <source>
        <dbReference type="Proteomes" id="UP000615446"/>
    </source>
</evidence>
<sequence length="69" mass="8064">MLNANAQPSKTKKRKILEKRMGNNLKVITSYPLKQFTIKFIIYYANIYGLTLPDRHFREKATYLPASES</sequence>
<gene>
    <name evidence="1" type="ORF">RCL2_000810100</name>
</gene>
<dbReference type="AlphaFoldDB" id="A0A8H3QLE2"/>
<reference evidence="1" key="1">
    <citation type="submission" date="2019-10" db="EMBL/GenBank/DDBJ databases">
        <title>Conservation and host-specific expression of non-tandemly repeated heterogenous ribosome RNA gene in arbuscular mycorrhizal fungi.</title>
        <authorList>
            <person name="Maeda T."/>
            <person name="Kobayashi Y."/>
            <person name="Nakagawa T."/>
            <person name="Ezawa T."/>
            <person name="Yamaguchi K."/>
            <person name="Bino T."/>
            <person name="Nishimoto Y."/>
            <person name="Shigenobu S."/>
            <person name="Kawaguchi M."/>
        </authorList>
    </citation>
    <scope>NUCLEOTIDE SEQUENCE</scope>
    <source>
        <strain evidence="1">HR1</strain>
    </source>
</reference>
<name>A0A8H3QLE2_9GLOM</name>
<organism evidence="1 2">
    <name type="scientific">Rhizophagus clarus</name>
    <dbReference type="NCBI Taxonomy" id="94130"/>
    <lineage>
        <taxon>Eukaryota</taxon>
        <taxon>Fungi</taxon>
        <taxon>Fungi incertae sedis</taxon>
        <taxon>Mucoromycota</taxon>
        <taxon>Glomeromycotina</taxon>
        <taxon>Glomeromycetes</taxon>
        <taxon>Glomerales</taxon>
        <taxon>Glomeraceae</taxon>
        <taxon>Rhizophagus</taxon>
    </lineage>
</organism>
<dbReference type="EMBL" id="BLAL01000053">
    <property type="protein sequence ID" value="GES80839.1"/>
    <property type="molecule type" value="Genomic_DNA"/>
</dbReference>
<comment type="caution">
    <text evidence="1">The sequence shown here is derived from an EMBL/GenBank/DDBJ whole genome shotgun (WGS) entry which is preliminary data.</text>
</comment>
<accession>A0A8H3QLE2</accession>